<protein>
    <submittedName>
        <fullName evidence="2">Uncharacterized protein</fullName>
    </submittedName>
</protein>
<organism evidence="2 3">
    <name type="scientific">Algoriphagus jejuensis</name>
    <dbReference type="NCBI Taxonomy" id="419934"/>
    <lineage>
        <taxon>Bacteria</taxon>
        <taxon>Pseudomonadati</taxon>
        <taxon>Bacteroidota</taxon>
        <taxon>Cytophagia</taxon>
        <taxon>Cytophagales</taxon>
        <taxon>Cyclobacteriaceae</taxon>
        <taxon>Algoriphagus</taxon>
    </lineage>
</organism>
<name>A0ABN1MYT4_9BACT</name>
<gene>
    <name evidence="2" type="ORF">GCM10009119_13660</name>
</gene>
<comment type="caution">
    <text evidence="2">The sequence shown here is derived from an EMBL/GenBank/DDBJ whole genome shotgun (WGS) entry which is preliminary data.</text>
</comment>
<dbReference type="Proteomes" id="UP001500469">
    <property type="component" value="Unassembled WGS sequence"/>
</dbReference>
<reference evidence="2 3" key="1">
    <citation type="journal article" date="2019" name="Int. J. Syst. Evol. Microbiol.">
        <title>The Global Catalogue of Microorganisms (GCM) 10K type strain sequencing project: providing services to taxonomists for standard genome sequencing and annotation.</title>
        <authorList>
            <consortium name="The Broad Institute Genomics Platform"/>
            <consortium name="The Broad Institute Genome Sequencing Center for Infectious Disease"/>
            <person name="Wu L."/>
            <person name="Ma J."/>
        </authorList>
    </citation>
    <scope>NUCLEOTIDE SEQUENCE [LARGE SCALE GENOMIC DNA]</scope>
    <source>
        <strain evidence="2 3">JCM 16112</strain>
    </source>
</reference>
<keyword evidence="1" id="KW-1133">Transmembrane helix</keyword>
<feature type="transmembrane region" description="Helical" evidence="1">
    <location>
        <begin position="12"/>
        <end position="31"/>
    </location>
</feature>
<evidence type="ECO:0000313" key="2">
    <source>
        <dbReference type="EMBL" id="GAA0878398.1"/>
    </source>
</evidence>
<sequence>MQPVATRYQRSYLHRILIIGLITIGIAIYLLSNLLTFKFQLVEIKGVIQDSETYVSTVTEKVRGTKSQKSELIFSIYDRNQIYRLIKNIGNDYRNEEFENLLNSLKKADSVSIWIKKTELDSSDPKVFQIDVDQKTVLQFEKVRTENGVLFLIVFVTGISFLLFYFSRINPDRFHSLFRRLWPKEAKDIV</sequence>
<keyword evidence="3" id="KW-1185">Reference proteome</keyword>
<evidence type="ECO:0000313" key="3">
    <source>
        <dbReference type="Proteomes" id="UP001500469"/>
    </source>
</evidence>
<evidence type="ECO:0000256" key="1">
    <source>
        <dbReference type="SAM" id="Phobius"/>
    </source>
</evidence>
<proteinExistence type="predicted"/>
<dbReference type="EMBL" id="BAAAFI010000006">
    <property type="protein sequence ID" value="GAA0878398.1"/>
    <property type="molecule type" value="Genomic_DNA"/>
</dbReference>
<keyword evidence="1" id="KW-0812">Transmembrane</keyword>
<feature type="transmembrane region" description="Helical" evidence="1">
    <location>
        <begin position="148"/>
        <end position="166"/>
    </location>
</feature>
<accession>A0ABN1MYT4</accession>
<keyword evidence="1" id="KW-0472">Membrane</keyword>